<gene>
    <name evidence="6" type="ORF">SAMN05421831_10169</name>
</gene>
<dbReference type="SUPFAM" id="SSF51735">
    <property type="entry name" value="NAD(P)-binding Rossmann-fold domains"/>
    <property type="match status" value="1"/>
</dbReference>
<evidence type="ECO:0000259" key="5">
    <source>
        <dbReference type="Pfam" id="PF14833"/>
    </source>
</evidence>
<dbReference type="Pfam" id="PF14833">
    <property type="entry name" value="NAD_binding_11"/>
    <property type="match status" value="1"/>
</dbReference>
<accession>A0A1H6QBQ9</accession>
<feature type="domain" description="6-phosphogluconate dehydrogenase NADP-binding" evidence="4">
    <location>
        <begin position="3"/>
        <end position="163"/>
    </location>
</feature>
<proteinExistence type="predicted"/>
<dbReference type="Pfam" id="PF03446">
    <property type="entry name" value="NAD_binding_2"/>
    <property type="match status" value="1"/>
</dbReference>
<evidence type="ECO:0000313" key="6">
    <source>
        <dbReference type="EMBL" id="SEI37617.1"/>
    </source>
</evidence>
<organism evidence="6 7">
    <name type="scientific">Allopseudospirillum japonicum</name>
    <dbReference type="NCBI Taxonomy" id="64971"/>
    <lineage>
        <taxon>Bacteria</taxon>
        <taxon>Pseudomonadati</taxon>
        <taxon>Pseudomonadota</taxon>
        <taxon>Gammaproteobacteria</taxon>
        <taxon>Oceanospirillales</taxon>
        <taxon>Oceanospirillaceae</taxon>
        <taxon>Allopseudospirillum</taxon>
    </lineage>
</organism>
<dbReference type="GO" id="GO:0051287">
    <property type="term" value="F:NAD binding"/>
    <property type="evidence" value="ECO:0007669"/>
    <property type="project" value="InterPro"/>
</dbReference>
<dbReference type="PIRSF" id="PIRSF000103">
    <property type="entry name" value="HIBADH"/>
    <property type="match status" value="1"/>
</dbReference>
<sequence>MSQVGFIGAGLMGIPMMQALLDAGHQVYGWNRTLDKLASLTEHPRFVTCTHLDQVAASCDTILICIADTQAVKDVIYAPKGLAKDLKSGHLLIDLSSIDPQSTRELSAYVQTRGATWVDAPVSGGVQGAQQKRLAIMCGGDAQDVARAQTYLQSFARQITHMGAVGCGQITKICNQMLVCTNALVIAEMMSLAQSCHVEVDKIPQALAGGFADSLPLQILAPQMAQEVFEPAKWHVRTLLKDLDNAVDLATHEQSAAPITGLAAQLMRLHAGNGFADTDPATLIQLYKQL</sequence>
<reference evidence="7" key="1">
    <citation type="submission" date="2016-10" db="EMBL/GenBank/DDBJ databases">
        <authorList>
            <person name="Varghese N."/>
            <person name="Submissions S."/>
        </authorList>
    </citation>
    <scope>NUCLEOTIDE SEQUENCE [LARGE SCALE GENOMIC DNA]</scope>
    <source>
        <strain evidence="7">DSM 7165</strain>
    </source>
</reference>
<evidence type="ECO:0000313" key="7">
    <source>
        <dbReference type="Proteomes" id="UP000242999"/>
    </source>
</evidence>
<feature type="active site" evidence="3">
    <location>
        <position position="172"/>
    </location>
</feature>
<name>A0A1H6QBQ9_9GAMM</name>
<dbReference type="InterPro" id="IPR008927">
    <property type="entry name" value="6-PGluconate_DH-like_C_sf"/>
</dbReference>
<dbReference type="Gene3D" id="3.40.50.720">
    <property type="entry name" value="NAD(P)-binding Rossmann-like Domain"/>
    <property type="match status" value="1"/>
</dbReference>
<dbReference type="InterPro" id="IPR015815">
    <property type="entry name" value="HIBADH-related"/>
</dbReference>
<dbReference type="SUPFAM" id="SSF48179">
    <property type="entry name" value="6-phosphogluconate dehydrogenase C-terminal domain-like"/>
    <property type="match status" value="1"/>
</dbReference>
<dbReference type="Proteomes" id="UP000242999">
    <property type="component" value="Unassembled WGS sequence"/>
</dbReference>
<keyword evidence="1" id="KW-0560">Oxidoreductase</keyword>
<dbReference type="GO" id="GO:0016491">
    <property type="term" value="F:oxidoreductase activity"/>
    <property type="evidence" value="ECO:0007669"/>
    <property type="project" value="UniProtKB-KW"/>
</dbReference>
<evidence type="ECO:0000256" key="1">
    <source>
        <dbReference type="ARBA" id="ARBA00023002"/>
    </source>
</evidence>
<dbReference type="PANTHER" id="PTHR43060">
    <property type="entry name" value="3-HYDROXYISOBUTYRATE DEHYDROGENASE-LIKE 1, MITOCHONDRIAL-RELATED"/>
    <property type="match status" value="1"/>
</dbReference>
<keyword evidence="7" id="KW-1185">Reference proteome</keyword>
<dbReference type="InterPro" id="IPR006115">
    <property type="entry name" value="6PGDH_NADP-bd"/>
</dbReference>
<evidence type="ECO:0000259" key="4">
    <source>
        <dbReference type="Pfam" id="PF03446"/>
    </source>
</evidence>
<dbReference type="AlphaFoldDB" id="A0A1H6QBQ9"/>
<dbReference type="InterPro" id="IPR029154">
    <property type="entry name" value="HIBADH-like_NADP-bd"/>
</dbReference>
<dbReference type="OrthoDB" id="9786703at2"/>
<dbReference type="PANTHER" id="PTHR43060:SF15">
    <property type="entry name" value="3-HYDROXYISOBUTYRATE DEHYDROGENASE-LIKE 1, MITOCHONDRIAL-RELATED"/>
    <property type="match status" value="1"/>
</dbReference>
<dbReference type="GO" id="GO:0050661">
    <property type="term" value="F:NADP binding"/>
    <property type="evidence" value="ECO:0007669"/>
    <property type="project" value="InterPro"/>
</dbReference>
<dbReference type="Gene3D" id="1.10.1040.10">
    <property type="entry name" value="N-(1-d-carboxylethyl)-l-norvaline Dehydrogenase, domain 2"/>
    <property type="match status" value="1"/>
</dbReference>
<keyword evidence="2" id="KW-0520">NAD</keyword>
<evidence type="ECO:0000256" key="2">
    <source>
        <dbReference type="ARBA" id="ARBA00023027"/>
    </source>
</evidence>
<evidence type="ECO:0000256" key="3">
    <source>
        <dbReference type="PIRSR" id="PIRSR000103-1"/>
    </source>
</evidence>
<dbReference type="STRING" id="64971.SAMN05421831_10169"/>
<protein>
    <submittedName>
        <fullName evidence="6">3-hydroxyisobutyrate dehydrogenase</fullName>
    </submittedName>
</protein>
<dbReference type="InterPro" id="IPR013328">
    <property type="entry name" value="6PGD_dom2"/>
</dbReference>
<feature type="domain" description="3-hydroxyisobutyrate dehydrogenase-like NAD-binding" evidence="5">
    <location>
        <begin position="166"/>
        <end position="287"/>
    </location>
</feature>
<dbReference type="InterPro" id="IPR036291">
    <property type="entry name" value="NAD(P)-bd_dom_sf"/>
</dbReference>
<dbReference type="EMBL" id="FNYH01000001">
    <property type="protein sequence ID" value="SEI37617.1"/>
    <property type="molecule type" value="Genomic_DNA"/>
</dbReference>